<proteinExistence type="predicted"/>
<dbReference type="GO" id="GO:0016773">
    <property type="term" value="F:phosphotransferase activity, alcohol group as acceptor"/>
    <property type="evidence" value="ECO:0007669"/>
    <property type="project" value="InterPro"/>
</dbReference>
<name>A0A7W7CE19_9PSEU</name>
<keyword evidence="1" id="KW-0418">Kinase</keyword>
<dbReference type="EMBL" id="JACHMH010000001">
    <property type="protein sequence ID" value="MBB4679292.1"/>
    <property type="molecule type" value="Genomic_DNA"/>
</dbReference>
<dbReference type="Pfam" id="PF04655">
    <property type="entry name" value="APH_6_hur"/>
    <property type="match status" value="1"/>
</dbReference>
<dbReference type="InterPro" id="IPR011009">
    <property type="entry name" value="Kinase-like_dom_sf"/>
</dbReference>
<protein>
    <submittedName>
        <fullName evidence="1">Streptomycin 6-kinase</fullName>
    </submittedName>
</protein>
<evidence type="ECO:0000313" key="1">
    <source>
        <dbReference type="EMBL" id="MBB4679292.1"/>
    </source>
</evidence>
<dbReference type="Proteomes" id="UP000533598">
    <property type="component" value="Unassembled WGS sequence"/>
</dbReference>
<dbReference type="InterPro" id="IPR006748">
    <property type="entry name" value="NH2Glyco/OHUrea_AB-resist_kin"/>
</dbReference>
<reference evidence="1 2" key="1">
    <citation type="submission" date="2020-08" db="EMBL/GenBank/DDBJ databases">
        <title>Sequencing the genomes of 1000 actinobacteria strains.</title>
        <authorList>
            <person name="Klenk H.-P."/>
        </authorList>
    </citation>
    <scope>NUCLEOTIDE SEQUENCE [LARGE SCALE GENOMIC DNA]</scope>
    <source>
        <strain evidence="1 2">DSM 44230</strain>
    </source>
</reference>
<keyword evidence="2" id="KW-1185">Reference proteome</keyword>
<dbReference type="GO" id="GO:0016301">
    <property type="term" value="F:kinase activity"/>
    <property type="evidence" value="ECO:0007669"/>
    <property type="project" value="UniProtKB-KW"/>
</dbReference>
<organism evidence="1 2">
    <name type="scientific">Crossiella cryophila</name>
    <dbReference type="NCBI Taxonomy" id="43355"/>
    <lineage>
        <taxon>Bacteria</taxon>
        <taxon>Bacillati</taxon>
        <taxon>Actinomycetota</taxon>
        <taxon>Actinomycetes</taxon>
        <taxon>Pseudonocardiales</taxon>
        <taxon>Pseudonocardiaceae</taxon>
        <taxon>Crossiella</taxon>
    </lineage>
</organism>
<accession>A0A7W7CE19</accession>
<comment type="caution">
    <text evidence="1">The sequence shown here is derived from an EMBL/GenBank/DDBJ whole genome shotgun (WGS) entry which is preliminary data.</text>
</comment>
<evidence type="ECO:0000313" key="2">
    <source>
        <dbReference type="Proteomes" id="UP000533598"/>
    </source>
</evidence>
<dbReference type="RefSeq" id="WP_185005054.1">
    <property type="nucleotide sequence ID" value="NZ_BAAAUI010000073.1"/>
</dbReference>
<keyword evidence="1" id="KW-0808">Transferase</keyword>
<sequence>MTLIEVPPAFAALHQQHDGADGLAWIEALPALVADFLDRWELRLDGDPAHGMASLVLPVRQADDSLAVLKLQRVNEENIGEPVGLRGWDGDGVVRLLRHDEPTCTMLLERLDATRPLTVLPDDEQALTILTDLLGRLVALPAPPELRRLADIAAAMVADTPAAAAQLPDPAEAELVRGYAAAVAEVLDEPGDRLLHWDLHYDNVLAPLPGTDREPWLAIDPKPLAGDPGFDLQPALSNRWADLVATGDPHRALRRRFDLMTERLGLDRERATRWTLGRVLQNCLWDIEDGKLRIDPEQRTIAEALTQYPT</sequence>
<dbReference type="GO" id="GO:0019748">
    <property type="term" value="P:secondary metabolic process"/>
    <property type="evidence" value="ECO:0007669"/>
    <property type="project" value="InterPro"/>
</dbReference>
<gene>
    <name evidence="1" type="ORF">HNR67_005410</name>
</gene>
<dbReference type="AlphaFoldDB" id="A0A7W7CE19"/>
<dbReference type="SUPFAM" id="SSF56112">
    <property type="entry name" value="Protein kinase-like (PK-like)"/>
    <property type="match status" value="1"/>
</dbReference>